<dbReference type="Proteomes" id="UP000285951">
    <property type="component" value="Unassembled WGS sequence"/>
</dbReference>
<protein>
    <submittedName>
        <fullName evidence="1">Uncharacterized protein</fullName>
    </submittedName>
</protein>
<reference evidence="2 3" key="1">
    <citation type="submission" date="2019-11" db="EMBL/GenBank/DDBJ databases">
        <title>Draft genome sequence of Labilibaculum sp. strain SYP isolated from Black Sea.</title>
        <authorList>
            <person name="Yadav S."/>
            <person name="Villanueva L."/>
        </authorList>
    </citation>
    <scope>NUCLEOTIDE SEQUENCE [LARGE SCALE GENOMIC DNA]</scope>
    <source>
        <strain evidence="2 3">44</strain>
    </source>
</reference>
<dbReference type="EMBL" id="WOTW01000072">
    <property type="protein sequence ID" value="MUP39998.1"/>
    <property type="molecule type" value="Genomic_DNA"/>
</dbReference>
<name>A0A7M4DBG9_9BACT</name>
<dbReference type="Proteomes" id="UP000462449">
    <property type="component" value="Unassembled WGS sequence"/>
</dbReference>
<evidence type="ECO:0000313" key="2">
    <source>
        <dbReference type="EMBL" id="MVB09203.1"/>
    </source>
</evidence>
<gene>
    <name evidence="2" type="ORF">DWB62_019495</name>
    <name evidence="1" type="ORF">GNY23_19495</name>
</gene>
<keyword evidence="3" id="KW-1185">Reference proteome</keyword>
<organism evidence="1 4">
    <name type="scientific">Labilibaculum euxinus</name>
    <dbReference type="NCBI Taxonomy" id="2686357"/>
    <lineage>
        <taxon>Bacteria</taxon>
        <taxon>Pseudomonadati</taxon>
        <taxon>Bacteroidota</taxon>
        <taxon>Bacteroidia</taxon>
        <taxon>Marinilabiliales</taxon>
        <taxon>Marinifilaceae</taxon>
        <taxon>Labilibaculum</taxon>
    </lineage>
</organism>
<evidence type="ECO:0000313" key="4">
    <source>
        <dbReference type="Proteomes" id="UP000462449"/>
    </source>
</evidence>
<reference evidence="1 4" key="2">
    <citation type="submission" date="2019-12" db="EMBL/GenBank/DDBJ databases">
        <title>Draft genome sequence of Labilibaculum sp. strain 44 isolated from deep waters of Black Sea.</title>
        <authorList>
            <person name="Yadav S."/>
            <person name="Villanueva L."/>
        </authorList>
    </citation>
    <scope>NUCLEOTIDE SEQUENCE [LARGE SCALE GENOMIC DNA]</scope>
    <source>
        <strain evidence="1 4">44</strain>
    </source>
</reference>
<proteinExistence type="predicted"/>
<dbReference type="RefSeq" id="WP_156197343.1">
    <property type="nucleotide sequence ID" value="NZ_QTZN02000072.1"/>
</dbReference>
<accession>A0A7M4DBG9</accession>
<dbReference type="EMBL" id="QTZN02000072">
    <property type="protein sequence ID" value="MVB09203.1"/>
    <property type="molecule type" value="Genomic_DNA"/>
</dbReference>
<sequence>MEKEMLVCDPDQRLGTAQCFDVEWGGIVSAITNKSRQVMLSEHLETRLYAYMACIFRKMELKAFLKNWLQCIFG</sequence>
<dbReference type="AlphaFoldDB" id="A0A7M4DBG9"/>
<evidence type="ECO:0000313" key="1">
    <source>
        <dbReference type="EMBL" id="MUP39998.1"/>
    </source>
</evidence>
<comment type="caution">
    <text evidence="1">The sequence shown here is derived from an EMBL/GenBank/DDBJ whole genome shotgun (WGS) entry which is preliminary data.</text>
</comment>
<evidence type="ECO:0000313" key="3">
    <source>
        <dbReference type="Proteomes" id="UP000285951"/>
    </source>
</evidence>